<feature type="domain" description="Neurotransmitter-gated ion-channel transmembrane" evidence="20">
    <location>
        <begin position="266"/>
        <end position="381"/>
    </location>
</feature>
<evidence type="ECO:0000256" key="11">
    <source>
        <dbReference type="ARBA" id="ARBA00023170"/>
    </source>
</evidence>
<evidence type="ECO:0000256" key="13">
    <source>
        <dbReference type="ARBA" id="ARBA00023257"/>
    </source>
</evidence>
<accession>A0AAD4R6I4</accession>
<dbReference type="SUPFAM" id="SSF63712">
    <property type="entry name" value="Nicotinic receptor ligand binding domain-like"/>
    <property type="match status" value="2"/>
</dbReference>
<protein>
    <submittedName>
        <fullName evidence="21">Neurotransmitter-gated ion-channel ligand binding domain-containing protein</fullName>
    </submittedName>
</protein>
<dbReference type="EMBL" id="JAKKPZ010000017">
    <property type="protein sequence ID" value="KAI1712799.1"/>
    <property type="molecule type" value="Genomic_DNA"/>
</dbReference>
<feature type="region of interest" description="Disordered" evidence="18">
    <location>
        <begin position="727"/>
        <end position="764"/>
    </location>
</feature>
<dbReference type="PRINTS" id="PR00254">
    <property type="entry name" value="NICOTINICR"/>
</dbReference>
<keyword evidence="2 17" id="KW-0813">Transport</keyword>
<sequence>MLVRSHLHTLAVCTLFCITVSSFFHRVIGTNKDASFISNEEGDLLIAASPMFPTNEDEERLVIDMFKGYNSLIRPSPCHNSTVVWVEFGVAMILLINVDEKNQIMQTNVWLTLKWNDCQFNWNPADYGGLESMRVPQERVWQPDIVLYNNADGNYEVSYHSNVVVDYQGNVIWVPPAIYKSSCRIDVEFFPFDEQVCALIFGSWTYNPNEVKLKWYNNKKSVELEDYSPSGIWDVIDVPGELIRDKSKIQFHIVIRRKTLFYTVILIIPTVLMAFLSMMVFYLPAECSEKITLAISILLALVVFLLLVSKILPPTSDTIPLMAKYLLLTFILNILTIMATVIIINIYFRSATTHTMPNCIRYIFLKLLPTLLMMKRPERIPVYNGYFVEEYCVDEIFDAINASEAEERLLINLFKGYNPLVRPVANVSSLPVEVSFGLAMELLINVDEKNQVMQTNVWPTMKWMDFQMRWDPTEYANIRTIRVPPGKVWLPDIVLFNNADGNYEVSFYSNVVVEHTGEMLWVPPAIYKSSCTIDVEFFPFDEQTCAMIFATGYSSPGFFITQLNFVENERIWSRLFPSGIWDIMEVPGELVQKKSKISYQIRIRRKTLFYTVILIIPTVLMAFLSMLVFYLPAEADEKITLAISILLALVVFLLLVSKILPPTSSTIPLMAKYLLMTFVMNIITILVTVVIINIYFRGPTTHTMPNWVKTIFLHYLPLFLMMRRPNPDPDASENGKGKRKSSRKKTNRSGDNHRAFDSPKGKYSPGEFIEMSHTKVHHPHCSQLSVERNASVLGKRRMSQPVAAFRDRFPSYRDYGSHLSDLLTEEALKAMDAIEYITEHLRREKEHKRIREEWKYVSMVIDRCLLYIFFAVTAGGTMGILFSAPNVFEYVNQTAVIEQLKKSAEAEMIS</sequence>
<dbReference type="PROSITE" id="PS00236">
    <property type="entry name" value="NEUROTR_ION_CHANNEL"/>
    <property type="match status" value="2"/>
</dbReference>
<dbReference type="InterPro" id="IPR006029">
    <property type="entry name" value="Neurotrans-gated_channel_TM"/>
</dbReference>
<dbReference type="Pfam" id="PF02932">
    <property type="entry name" value="Neur_chan_memb"/>
    <property type="match status" value="2"/>
</dbReference>
<feature type="transmembrane region" description="Helical" evidence="17">
    <location>
        <begin position="673"/>
        <end position="695"/>
    </location>
</feature>
<keyword evidence="5" id="KW-0732">Signal</keyword>
<keyword evidence="13" id="KW-0628">Postsynaptic cell membrane</keyword>
<reference evidence="21" key="1">
    <citation type="submission" date="2022-01" db="EMBL/GenBank/DDBJ databases">
        <title>Genome Sequence Resource for Two Populations of Ditylenchus destructor, the Migratory Endoparasitic Phytonematode.</title>
        <authorList>
            <person name="Zhang H."/>
            <person name="Lin R."/>
            <person name="Xie B."/>
        </authorList>
    </citation>
    <scope>NUCLEOTIDE SEQUENCE</scope>
    <source>
        <strain evidence="21">BazhouSP</strain>
    </source>
</reference>
<comment type="subcellular location">
    <subcellularLocation>
        <location evidence="16">Postsynaptic cell membrane</location>
        <topology evidence="16">Multi-pass membrane protein</topology>
    </subcellularLocation>
</comment>
<evidence type="ECO:0000259" key="20">
    <source>
        <dbReference type="Pfam" id="PF02932"/>
    </source>
</evidence>
<comment type="caution">
    <text evidence="21">The sequence shown here is derived from an EMBL/GenBank/DDBJ whole genome shotgun (WGS) entry which is preliminary data.</text>
</comment>
<dbReference type="CDD" id="cd19064">
    <property type="entry name" value="LGIC_TM_nAChR"/>
    <property type="match status" value="2"/>
</dbReference>
<proteinExistence type="inferred from homology"/>
<dbReference type="InterPro" id="IPR038050">
    <property type="entry name" value="Neuro_actylchol_rec"/>
</dbReference>
<dbReference type="GO" id="GO:0045211">
    <property type="term" value="C:postsynaptic membrane"/>
    <property type="evidence" value="ECO:0007669"/>
    <property type="project" value="UniProtKB-SubCell"/>
</dbReference>
<comment type="similarity">
    <text evidence="1">Belongs to the ligand-gated ion channel (TC 1.A.9) family. Acetylcholine receptor (TC 1.A.9.1) subfamily.</text>
</comment>
<evidence type="ECO:0000256" key="2">
    <source>
        <dbReference type="ARBA" id="ARBA00022448"/>
    </source>
</evidence>
<dbReference type="Proteomes" id="UP001201812">
    <property type="component" value="Unassembled WGS sequence"/>
</dbReference>
<evidence type="ECO:0000256" key="1">
    <source>
        <dbReference type="ARBA" id="ARBA00009237"/>
    </source>
</evidence>
<evidence type="ECO:0000256" key="9">
    <source>
        <dbReference type="ARBA" id="ARBA00023136"/>
    </source>
</evidence>
<dbReference type="InterPro" id="IPR036734">
    <property type="entry name" value="Neur_chan_lig-bd_sf"/>
</dbReference>
<dbReference type="InterPro" id="IPR036719">
    <property type="entry name" value="Neuro-gated_channel_TM_sf"/>
</dbReference>
<evidence type="ECO:0000259" key="19">
    <source>
        <dbReference type="Pfam" id="PF02931"/>
    </source>
</evidence>
<feature type="compositionally biased region" description="Basic and acidic residues" evidence="18">
    <location>
        <begin position="748"/>
        <end position="760"/>
    </location>
</feature>
<evidence type="ECO:0000256" key="16">
    <source>
        <dbReference type="ARBA" id="ARBA00034104"/>
    </source>
</evidence>
<evidence type="ECO:0000256" key="5">
    <source>
        <dbReference type="ARBA" id="ARBA00022729"/>
    </source>
</evidence>
<feature type="domain" description="Neurotransmitter-gated ion-channel transmembrane" evidence="20">
    <location>
        <begin position="614"/>
        <end position="880"/>
    </location>
</feature>
<keyword evidence="14" id="KW-1071">Ligand-gated ion channel</keyword>
<organism evidence="21 22">
    <name type="scientific">Ditylenchus destructor</name>
    <dbReference type="NCBI Taxonomy" id="166010"/>
    <lineage>
        <taxon>Eukaryota</taxon>
        <taxon>Metazoa</taxon>
        <taxon>Ecdysozoa</taxon>
        <taxon>Nematoda</taxon>
        <taxon>Chromadorea</taxon>
        <taxon>Rhabditida</taxon>
        <taxon>Tylenchina</taxon>
        <taxon>Tylenchomorpha</taxon>
        <taxon>Sphaerularioidea</taxon>
        <taxon>Anguinidae</taxon>
        <taxon>Anguininae</taxon>
        <taxon>Ditylenchus</taxon>
    </lineage>
</organism>
<feature type="transmembrane region" description="Helical" evidence="17">
    <location>
        <begin position="6"/>
        <end position="24"/>
    </location>
</feature>
<gene>
    <name evidence="21" type="ORF">DdX_09426</name>
</gene>
<dbReference type="InterPro" id="IPR018000">
    <property type="entry name" value="Neurotransmitter_ion_chnl_CS"/>
</dbReference>
<dbReference type="GO" id="GO:0022848">
    <property type="term" value="F:acetylcholine-gated monoatomic cation-selective channel activity"/>
    <property type="evidence" value="ECO:0007669"/>
    <property type="project" value="InterPro"/>
</dbReference>
<evidence type="ECO:0000256" key="8">
    <source>
        <dbReference type="ARBA" id="ARBA00023065"/>
    </source>
</evidence>
<dbReference type="InterPro" id="IPR006201">
    <property type="entry name" value="Neur_channel"/>
</dbReference>
<evidence type="ECO:0000256" key="4">
    <source>
        <dbReference type="ARBA" id="ARBA00022692"/>
    </source>
</evidence>
<feature type="transmembrane region" description="Helical" evidence="17">
    <location>
        <begin position="864"/>
        <end position="884"/>
    </location>
</feature>
<keyword evidence="6 17" id="KW-1133">Transmembrane helix</keyword>
<evidence type="ECO:0000256" key="17">
    <source>
        <dbReference type="RuleBase" id="RU000687"/>
    </source>
</evidence>
<keyword evidence="3" id="KW-1003">Cell membrane</keyword>
<keyword evidence="22" id="KW-1185">Reference proteome</keyword>
<dbReference type="Gene3D" id="2.70.170.10">
    <property type="entry name" value="Neurotransmitter-gated ion-channel ligand-binding domain"/>
    <property type="match status" value="2"/>
</dbReference>
<comment type="caution">
    <text evidence="17">Lacks conserved residue(s) required for the propagation of feature annotation.</text>
</comment>
<evidence type="ECO:0000256" key="6">
    <source>
        <dbReference type="ARBA" id="ARBA00022989"/>
    </source>
</evidence>
<dbReference type="Gene3D" id="1.20.58.390">
    <property type="entry name" value="Neurotransmitter-gated ion-channel transmembrane domain"/>
    <property type="match status" value="3"/>
</dbReference>
<dbReference type="AlphaFoldDB" id="A0AAD4R6I4"/>
<dbReference type="FunFam" id="1.20.58.390:FF:000035">
    <property type="entry name" value="Acetylcholine receptor subunit beta-like 1"/>
    <property type="match status" value="1"/>
</dbReference>
<name>A0AAD4R6I4_9BILA</name>
<dbReference type="InterPro" id="IPR006202">
    <property type="entry name" value="Neur_chan_lig-bd"/>
</dbReference>
<keyword evidence="4 17" id="KW-0812">Transmembrane</keyword>
<dbReference type="PANTHER" id="PTHR18945">
    <property type="entry name" value="NEUROTRANSMITTER GATED ION CHANNEL"/>
    <property type="match status" value="1"/>
</dbReference>
<keyword evidence="12" id="KW-0325">Glycoprotein</keyword>
<keyword evidence="11" id="KW-0675">Receptor</keyword>
<dbReference type="FunFam" id="1.20.58.390:FF:000038">
    <property type="entry name" value="Acetylcholine receptor subunit beta-like 1"/>
    <property type="match status" value="2"/>
</dbReference>
<keyword evidence="7" id="KW-0770">Synapse</keyword>
<feature type="transmembrane region" description="Helical" evidence="17">
    <location>
        <begin position="608"/>
        <end position="633"/>
    </location>
</feature>
<dbReference type="GO" id="GO:0004888">
    <property type="term" value="F:transmembrane signaling receptor activity"/>
    <property type="evidence" value="ECO:0007669"/>
    <property type="project" value="InterPro"/>
</dbReference>
<evidence type="ECO:0000313" key="21">
    <source>
        <dbReference type="EMBL" id="KAI1712799.1"/>
    </source>
</evidence>
<dbReference type="SUPFAM" id="SSF90112">
    <property type="entry name" value="Neurotransmitter-gated ion-channel transmembrane pore"/>
    <property type="match status" value="2"/>
</dbReference>
<feature type="transmembrane region" description="Helical" evidence="17">
    <location>
        <begin position="639"/>
        <end position="661"/>
    </location>
</feature>
<feature type="transmembrane region" description="Helical" evidence="17">
    <location>
        <begin position="260"/>
        <end position="285"/>
    </location>
</feature>
<keyword evidence="10" id="KW-1015">Disulfide bond</keyword>
<dbReference type="InterPro" id="IPR002394">
    <property type="entry name" value="Nicotinic_acetylcholine_rcpt"/>
</dbReference>
<keyword evidence="15 17" id="KW-0407">Ion channel</keyword>
<evidence type="ECO:0000256" key="10">
    <source>
        <dbReference type="ARBA" id="ARBA00023157"/>
    </source>
</evidence>
<evidence type="ECO:0000256" key="12">
    <source>
        <dbReference type="ARBA" id="ARBA00023180"/>
    </source>
</evidence>
<feature type="transmembrane region" description="Helical" evidence="17">
    <location>
        <begin position="325"/>
        <end position="348"/>
    </location>
</feature>
<evidence type="ECO:0000313" key="22">
    <source>
        <dbReference type="Proteomes" id="UP001201812"/>
    </source>
</evidence>
<dbReference type="FunFam" id="2.70.170.10:FF:000016">
    <property type="entry name" value="Nicotinic acetylcholine receptor subunit"/>
    <property type="match status" value="2"/>
</dbReference>
<feature type="compositionally biased region" description="Basic residues" evidence="18">
    <location>
        <begin position="737"/>
        <end position="747"/>
    </location>
</feature>
<evidence type="ECO:0000256" key="7">
    <source>
        <dbReference type="ARBA" id="ARBA00023018"/>
    </source>
</evidence>
<dbReference type="PRINTS" id="PR00252">
    <property type="entry name" value="NRIONCHANNEL"/>
</dbReference>
<feature type="domain" description="Neurotransmitter-gated ion-channel ligand-binding" evidence="19">
    <location>
        <begin position="406"/>
        <end position="607"/>
    </location>
</feature>
<feature type="transmembrane region" description="Helical" evidence="17">
    <location>
        <begin position="291"/>
        <end position="313"/>
    </location>
</feature>
<feature type="domain" description="Neurotransmitter-gated ion-channel ligand-binding" evidence="19">
    <location>
        <begin position="58"/>
        <end position="259"/>
    </location>
</feature>
<evidence type="ECO:0000256" key="3">
    <source>
        <dbReference type="ARBA" id="ARBA00022475"/>
    </source>
</evidence>
<keyword evidence="9 17" id="KW-0472">Membrane</keyword>
<evidence type="ECO:0000256" key="18">
    <source>
        <dbReference type="SAM" id="MobiDB-lite"/>
    </source>
</evidence>
<evidence type="ECO:0000256" key="14">
    <source>
        <dbReference type="ARBA" id="ARBA00023286"/>
    </source>
</evidence>
<dbReference type="Pfam" id="PF02931">
    <property type="entry name" value="Neur_chan_LBD"/>
    <property type="match status" value="2"/>
</dbReference>
<keyword evidence="8 17" id="KW-0406">Ion transport</keyword>
<evidence type="ECO:0000256" key="15">
    <source>
        <dbReference type="ARBA" id="ARBA00023303"/>
    </source>
</evidence>